<accession>A0AAV7USY7</accession>
<evidence type="ECO:0000256" key="2">
    <source>
        <dbReference type="ARBA" id="ARBA00031160"/>
    </source>
</evidence>
<protein>
    <recommendedName>
        <fullName evidence="1">NAD(+) hydrolase SARM1</fullName>
    </recommendedName>
    <alternativeName>
        <fullName evidence="3">NADP(+) hydrolase SARM1</fullName>
    </alternativeName>
    <alternativeName>
        <fullName evidence="2">Sterile alpha and TIR motif-containing protein 1</fullName>
    </alternativeName>
</protein>
<keyword evidence="10" id="KW-1185">Reference proteome</keyword>
<dbReference type="InterPro" id="IPR035897">
    <property type="entry name" value="Toll_tir_struct_dom_sf"/>
</dbReference>
<gene>
    <name evidence="9" type="ORF">NDU88_001047</name>
</gene>
<dbReference type="PANTHER" id="PTHR47508:SF2">
    <property type="entry name" value="TIR DOMAIN-CONTAINING PROTEIN"/>
    <property type="match status" value="1"/>
</dbReference>
<evidence type="ECO:0000259" key="8">
    <source>
        <dbReference type="PROSITE" id="PS50105"/>
    </source>
</evidence>
<evidence type="ECO:0000313" key="9">
    <source>
        <dbReference type="EMBL" id="KAJ1191731.1"/>
    </source>
</evidence>
<dbReference type="Pfam" id="PF07647">
    <property type="entry name" value="SAM_2"/>
    <property type="match status" value="2"/>
</dbReference>
<dbReference type="SUPFAM" id="SSF47769">
    <property type="entry name" value="SAM/Pointed domain"/>
    <property type="match status" value="2"/>
</dbReference>
<dbReference type="GO" id="GO:0007165">
    <property type="term" value="P:signal transduction"/>
    <property type="evidence" value="ECO:0007669"/>
    <property type="project" value="InterPro"/>
</dbReference>
<feature type="region of interest" description="Disordered" evidence="6">
    <location>
        <begin position="356"/>
        <end position="381"/>
    </location>
</feature>
<dbReference type="Proteomes" id="UP001066276">
    <property type="component" value="Chromosome 2_2"/>
</dbReference>
<dbReference type="SMART" id="SM00454">
    <property type="entry name" value="SAM"/>
    <property type="match status" value="2"/>
</dbReference>
<dbReference type="InterPro" id="IPR001660">
    <property type="entry name" value="SAM"/>
</dbReference>
<dbReference type="InterPro" id="IPR000157">
    <property type="entry name" value="TIR_dom"/>
</dbReference>
<feature type="compositionally biased region" description="Basic and acidic residues" evidence="6">
    <location>
        <begin position="369"/>
        <end position="381"/>
    </location>
</feature>
<dbReference type="EMBL" id="JANPWB010000004">
    <property type="protein sequence ID" value="KAJ1191731.1"/>
    <property type="molecule type" value="Genomic_DNA"/>
</dbReference>
<feature type="domain" description="SAM" evidence="8">
    <location>
        <begin position="618"/>
        <end position="663"/>
    </location>
</feature>
<dbReference type="Gene3D" id="1.10.150.50">
    <property type="entry name" value="Transcription Factor, Ets-1"/>
    <property type="match status" value="2"/>
</dbReference>
<feature type="region of interest" description="Disordered" evidence="6">
    <location>
        <begin position="1"/>
        <end position="39"/>
    </location>
</feature>
<evidence type="ECO:0000259" key="7">
    <source>
        <dbReference type="PROSITE" id="PS50104"/>
    </source>
</evidence>
<name>A0AAV7USY7_PLEWA</name>
<comment type="catalytic activity">
    <reaction evidence="4">
        <text>NAD(+) = cyclic ADP-beta-D-ribose + nicotinamide + H(+)</text>
        <dbReference type="Rhea" id="RHEA:38611"/>
        <dbReference type="ChEBI" id="CHEBI:15378"/>
        <dbReference type="ChEBI" id="CHEBI:17154"/>
        <dbReference type="ChEBI" id="CHEBI:57540"/>
        <dbReference type="ChEBI" id="CHEBI:73672"/>
    </reaction>
    <physiologicalReaction direction="left-to-right" evidence="4">
        <dbReference type="Rhea" id="RHEA:38612"/>
    </physiologicalReaction>
</comment>
<evidence type="ECO:0000256" key="4">
    <source>
        <dbReference type="ARBA" id="ARBA00048388"/>
    </source>
</evidence>
<feature type="domain" description="TIR" evidence="7">
    <location>
        <begin position="94"/>
        <end position="241"/>
    </location>
</feature>
<evidence type="ECO:0000313" key="10">
    <source>
        <dbReference type="Proteomes" id="UP001066276"/>
    </source>
</evidence>
<dbReference type="PROSITE" id="PS50104">
    <property type="entry name" value="TIR"/>
    <property type="match status" value="2"/>
</dbReference>
<proteinExistence type="predicted"/>
<evidence type="ECO:0000256" key="1">
    <source>
        <dbReference type="ARBA" id="ARBA00024128"/>
    </source>
</evidence>
<evidence type="ECO:0000256" key="6">
    <source>
        <dbReference type="SAM" id="MobiDB-lite"/>
    </source>
</evidence>
<dbReference type="SUPFAM" id="SSF52200">
    <property type="entry name" value="Toll/Interleukin receptor TIR domain"/>
    <property type="match status" value="2"/>
</dbReference>
<feature type="domain" description="SAM" evidence="8">
    <location>
        <begin position="273"/>
        <end position="315"/>
    </location>
</feature>
<dbReference type="Pfam" id="PF13676">
    <property type="entry name" value="TIR_2"/>
    <property type="match status" value="1"/>
</dbReference>
<comment type="caution">
    <text evidence="9">The sequence shown here is derived from an EMBL/GenBank/DDBJ whole genome shotgun (WGS) entry which is preliminary data.</text>
</comment>
<evidence type="ECO:0000256" key="3">
    <source>
        <dbReference type="ARBA" id="ARBA00032222"/>
    </source>
</evidence>
<dbReference type="InterPro" id="IPR013761">
    <property type="entry name" value="SAM/pointed_sf"/>
</dbReference>
<dbReference type="PANTHER" id="PTHR47508">
    <property type="entry name" value="SAM DOMAIN-CONTAINING PROTEIN-RELATED"/>
    <property type="match status" value="1"/>
</dbReference>
<sequence length="688" mass="78398">MEQKHMGLQQCEGENPIEPSSAEIHTDEHTEEEKKEDIDRGLIILPDGAKNQHTEEIPRVEIYPHEVNLPASSLEMEDGSVPSPPEKKANKKRTSKLIFVSYSSDSSFLERKFVSETVRQLKENNLAGDIWFDADEVILFSPMWVFHRLEVVEKCRAAIIFLSESYFSCPMSVLESKILFERSNSAEKPPKVFPILFTSVEIPKTLSTLFRGAIDLTGAKLMKTSLSEKCSLVIGNLSSEIDKYSIIRTPFQFNPPCPTETKGEFRRKSLVTWRVEDVQEWLAHLGIREFYQQMFAENTVDGYLLLSLNDESLLQCLDPLNKKLCLKNAFRPLRDPASRLRPDEMMEQKHMGLQQCEGENPIEPSSAEIHTDEHTEEEKKEDIDRGLIILPDGAKNQHTEEIPRVEIYPHEVNLPASSLEMEDGSVPSPPEKKANKKRTSKLIFVSYSSDSSFLERKFVSETVRQLKENNLAGDIWFDADKVIPFSPMWVFHRLEVVEKCRAAIIFLSESYFSCPMSVLESKILFERSNSAEKPPKVFPILFTSVEIPKTLSTLFRGAIDLTGAKLMKTSLSEKCSLVIGNLSSEIDKYSIIRTPFQFNPPCPTETKGEFRRKSLVTWRVEDVQEWLAHLGIREFYQQMFAENTVDGYLLLSLNDESLLQCLGTDPNNAQIVAQSAPKNEAHKSAFQK</sequence>
<feature type="domain" description="TIR" evidence="7">
    <location>
        <begin position="439"/>
        <end position="586"/>
    </location>
</feature>
<reference evidence="9" key="1">
    <citation type="journal article" date="2022" name="bioRxiv">
        <title>Sequencing and chromosome-scale assembly of the giantPleurodeles waltlgenome.</title>
        <authorList>
            <person name="Brown T."/>
            <person name="Elewa A."/>
            <person name="Iarovenko S."/>
            <person name="Subramanian E."/>
            <person name="Araus A.J."/>
            <person name="Petzold A."/>
            <person name="Susuki M."/>
            <person name="Suzuki K.-i.T."/>
            <person name="Hayashi T."/>
            <person name="Toyoda A."/>
            <person name="Oliveira C."/>
            <person name="Osipova E."/>
            <person name="Leigh N.D."/>
            <person name="Simon A."/>
            <person name="Yun M.H."/>
        </authorList>
    </citation>
    <scope>NUCLEOTIDE SEQUENCE</scope>
    <source>
        <strain evidence="9">20211129_DDA</strain>
        <tissue evidence="9">Liver</tissue>
    </source>
</reference>
<feature type="compositionally biased region" description="Basic and acidic residues" evidence="6">
    <location>
        <begin position="24"/>
        <end position="39"/>
    </location>
</feature>
<dbReference type="AlphaFoldDB" id="A0AAV7USY7"/>
<dbReference type="PROSITE" id="PS50105">
    <property type="entry name" value="SAM_DOMAIN"/>
    <property type="match status" value="2"/>
</dbReference>
<comment type="catalytic activity">
    <reaction evidence="5">
        <text>NADP(+) + H2O = ADP-D-ribose 2'-phosphate + nicotinamide + H(+)</text>
        <dbReference type="Rhea" id="RHEA:19849"/>
        <dbReference type="ChEBI" id="CHEBI:15377"/>
        <dbReference type="ChEBI" id="CHEBI:15378"/>
        <dbReference type="ChEBI" id="CHEBI:17154"/>
        <dbReference type="ChEBI" id="CHEBI:58349"/>
        <dbReference type="ChEBI" id="CHEBI:58673"/>
    </reaction>
    <physiologicalReaction direction="left-to-right" evidence="5">
        <dbReference type="Rhea" id="RHEA:19850"/>
    </physiologicalReaction>
</comment>
<evidence type="ECO:0000256" key="5">
    <source>
        <dbReference type="ARBA" id="ARBA00049009"/>
    </source>
</evidence>
<dbReference type="Gene3D" id="3.40.50.10140">
    <property type="entry name" value="Toll/interleukin-1 receptor homology (TIR) domain"/>
    <property type="match status" value="2"/>
</dbReference>
<organism evidence="9 10">
    <name type="scientific">Pleurodeles waltl</name>
    <name type="common">Iberian ribbed newt</name>
    <dbReference type="NCBI Taxonomy" id="8319"/>
    <lineage>
        <taxon>Eukaryota</taxon>
        <taxon>Metazoa</taxon>
        <taxon>Chordata</taxon>
        <taxon>Craniata</taxon>
        <taxon>Vertebrata</taxon>
        <taxon>Euteleostomi</taxon>
        <taxon>Amphibia</taxon>
        <taxon>Batrachia</taxon>
        <taxon>Caudata</taxon>
        <taxon>Salamandroidea</taxon>
        <taxon>Salamandridae</taxon>
        <taxon>Pleurodelinae</taxon>
        <taxon>Pleurodeles</taxon>
    </lineage>
</organism>